<keyword evidence="2" id="KW-1185">Reference proteome</keyword>
<sequence length="160" mass="18369">MLIIILIFALFAFLALFTNFLILHKGSVLNKNNSENLMSSFQDIQLPFKIMAKNVYDTPNEIIGEDFEMNYNKKESLFITGEKAVYDKKTKIIDIISGTISFNDYIMYFKSGYFNTNNDTLNCMDFSLRGKDEQMSSRTAIIDFAHKKLVAQDAVIKSLK</sequence>
<organism evidence="1 2">
    <name type="scientific">Thermodesulfobium acidiphilum</name>
    <dbReference type="NCBI Taxonomy" id="1794699"/>
    <lineage>
        <taxon>Bacteria</taxon>
        <taxon>Pseudomonadati</taxon>
        <taxon>Thermodesulfobiota</taxon>
        <taxon>Thermodesulfobiia</taxon>
        <taxon>Thermodesulfobiales</taxon>
        <taxon>Thermodesulfobiaceae</taxon>
        <taxon>Thermodesulfobium</taxon>
    </lineage>
</organism>
<proteinExistence type="predicted"/>
<dbReference type="KEGG" id="taci:TDSAC_0065"/>
<name>A0A2R4VY59_THEAF</name>
<reference evidence="1 2" key="1">
    <citation type="submission" date="2017-04" db="EMBL/GenBank/DDBJ databases">
        <title>Genomic insights into metabolism of Thermodesulfobium acidiphilum.</title>
        <authorList>
            <person name="Toshchakov S.V."/>
            <person name="Frolov E.N."/>
            <person name="Kublanov I.V."/>
            <person name="Samarov N.I."/>
            <person name="Novikov A."/>
            <person name="Lebedinsky A.V."/>
            <person name="Bonch-Osmolovskaya E.A."/>
            <person name="Chernyh N.A."/>
        </authorList>
    </citation>
    <scope>NUCLEOTIDE SEQUENCE [LARGE SCALE GENOMIC DNA]</scope>
    <source>
        <strain evidence="1 2">3127-1</strain>
    </source>
</reference>
<evidence type="ECO:0000313" key="1">
    <source>
        <dbReference type="EMBL" id="AWB09455.1"/>
    </source>
</evidence>
<dbReference type="AlphaFoldDB" id="A0A2R4VY59"/>
<protein>
    <recommendedName>
        <fullName evidence="3">LPS export ABC transporter protein LptC</fullName>
    </recommendedName>
</protein>
<dbReference type="Proteomes" id="UP000244792">
    <property type="component" value="Chromosome"/>
</dbReference>
<evidence type="ECO:0008006" key="3">
    <source>
        <dbReference type="Google" id="ProtNLM"/>
    </source>
</evidence>
<accession>A0A2R4VY59</accession>
<dbReference type="EMBL" id="CP020921">
    <property type="protein sequence ID" value="AWB09455.1"/>
    <property type="molecule type" value="Genomic_DNA"/>
</dbReference>
<gene>
    <name evidence="1" type="ORF">TDSAC_0065</name>
</gene>
<evidence type="ECO:0000313" key="2">
    <source>
        <dbReference type="Proteomes" id="UP000244792"/>
    </source>
</evidence>